<dbReference type="InterPro" id="IPR036388">
    <property type="entry name" value="WH-like_DNA-bd_sf"/>
</dbReference>
<evidence type="ECO:0000259" key="4">
    <source>
        <dbReference type="PROSITE" id="PS50995"/>
    </source>
</evidence>
<sequence length="166" mass="19451">MTNTDNINLETMLFGYIDKIKILFTADLWSSEIFNCSKNELFILLLLYQKDEVNMSQIAQHIAVPLNTATGIVARMEKRELVIRQRSKEDKRIVTIMMTDQGKEQIAFIIKKIINYGNLIFDSFTSKEVELTFRILDKIIKVLLDEQLRCESEQKEETKIRKITIE</sequence>
<dbReference type="AlphaFoldDB" id="A0A1M7H2Z0"/>
<dbReference type="EMBL" id="FRCP01000007">
    <property type="protein sequence ID" value="SHM22798.1"/>
    <property type="molecule type" value="Genomic_DNA"/>
</dbReference>
<evidence type="ECO:0000313" key="5">
    <source>
        <dbReference type="EMBL" id="SHM22798.1"/>
    </source>
</evidence>
<dbReference type="InterPro" id="IPR023187">
    <property type="entry name" value="Tscrpt_reg_MarR-type_CS"/>
</dbReference>
<keyword evidence="3" id="KW-0804">Transcription</keyword>
<dbReference type="RefSeq" id="WP_073284714.1">
    <property type="nucleotide sequence ID" value="NZ_FRCP01000007.1"/>
</dbReference>
<dbReference type="Gene3D" id="1.10.10.10">
    <property type="entry name" value="Winged helix-like DNA-binding domain superfamily/Winged helix DNA-binding domain"/>
    <property type="match status" value="1"/>
</dbReference>
<evidence type="ECO:0000313" key="6">
    <source>
        <dbReference type="Proteomes" id="UP000184038"/>
    </source>
</evidence>
<dbReference type="PANTHER" id="PTHR42756">
    <property type="entry name" value="TRANSCRIPTIONAL REGULATOR, MARR"/>
    <property type="match status" value="1"/>
</dbReference>
<dbReference type="STRING" id="1120996.SAMN02746066_01260"/>
<protein>
    <submittedName>
        <fullName evidence="5">DNA-binding transcriptional regulator, MarR family</fullName>
    </submittedName>
</protein>
<dbReference type="PROSITE" id="PS01117">
    <property type="entry name" value="HTH_MARR_1"/>
    <property type="match status" value="1"/>
</dbReference>
<evidence type="ECO:0000256" key="3">
    <source>
        <dbReference type="ARBA" id="ARBA00023163"/>
    </source>
</evidence>
<keyword evidence="1" id="KW-0805">Transcription regulation</keyword>
<dbReference type="GO" id="GO:0003700">
    <property type="term" value="F:DNA-binding transcription factor activity"/>
    <property type="evidence" value="ECO:0007669"/>
    <property type="project" value="InterPro"/>
</dbReference>
<dbReference type="SMART" id="SM00347">
    <property type="entry name" value="HTH_MARR"/>
    <property type="match status" value="1"/>
</dbReference>
<name>A0A1M7H2Z0_9FIRM</name>
<dbReference type="PANTHER" id="PTHR42756:SF1">
    <property type="entry name" value="TRANSCRIPTIONAL REPRESSOR OF EMRAB OPERON"/>
    <property type="match status" value="1"/>
</dbReference>
<proteinExistence type="predicted"/>
<accession>A0A1M7H2Z0</accession>
<keyword evidence="2 5" id="KW-0238">DNA-binding</keyword>
<dbReference type="Pfam" id="PF01047">
    <property type="entry name" value="MarR"/>
    <property type="match status" value="1"/>
</dbReference>
<dbReference type="SUPFAM" id="SSF46785">
    <property type="entry name" value="Winged helix' DNA-binding domain"/>
    <property type="match status" value="1"/>
</dbReference>
<evidence type="ECO:0000256" key="2">
    <source>
        <dbReference type="ARBA" id="ARBA00023125"/>
    </source>
</evidence>
<dbReference type="InterPro" id="IPR000835">
    <property type="entry name" value="HTH_MarR-typ"/>
</dbReference>
<feature type="domain" description="HTH marR-type" evidence="4">
    <location>
        <begin position="1"/>
        <end position="141"/>
    </location>
</feature>
<reference evidence="5 6" key="1">
    <citation type="submission" date="2016-11" db="EMBL/GenBank/DDBJ databases">
        <authorList>
            <person name="Jaros S."/>
            <person name="Januszkiewicz K."/>
            <person name="Wedrychowicz H."/>
        </authorList>
    </citation>
    <scope>NUCLEOTIDE SEQUENCE [LARGE SCALE GENOMIC DNA]</scope>
    <source>
        <strain evidence="5 6">DSM 15930</strain>
    </source>
</reference>
<dbReference type="InterPro" id="IPR036390">
    <property type="entry name" value="WH_DNA-bd_sf"/>
</dbReference>
<dbReference type="PROSITE" id="PS50995">
    <property type="entry name" value="HTH_MARR_2"/>
    <property type="match status" value="1"/>
</dbReference>
<dbReference type="Proteomes" id="UP000184038">
    <property type="component" value="Unassembled WGS sequence"/>
</dbReference>
<organism evidence="5 6">
    <name type="scientific">Anaerosporobacter mobilis DSM 15930</name>
    <dbReference type="NCBI Taxonomy" id="1120996"/>
    <lineage>
        <taxon>Bacteria</taxon>
        <taxon>Bacillati</taxon>
        <taxon>Bacillota</taxon>
        <taxon>Clostridia</taxon>
        <taxon>Lachnospirales</taxon>
        <taxon>Lachnospiraceae</taxon>
        <taxon>Anaerosporobacter</taxon>
    </lineage>
</organism>
<keyword evidence="6" id="KW-1185">Reference proteome</keyword>
<dbReference type="PRINTS" id="PR00598">
    <property type="entry name" value="HTHMARR"/>
</dbReference>
<evidence type="ECO:0000256" key="1">
    <source>
        <dbReference type="ARBA" id="ARBA00023015"/>
    </source>
</evidence>
<dbReference type="GO" id="GO:0003677">
    <property type="term" value="F:DNA binding"/>
    <property type="evidence" value="ECO:0007669"/>
    <property type="project" value="UniProtKB-KW"/>
</dbReference>
<dbReference type="OrthoDB" id="327696at2"/>
<gene>
    <name evidence="5" type="ORF">SAMN02746066_01260</name>
</gene>